<dbReference type="GO" id="GO:0000978">
    <property type="term" value="F:RNA polymerase II cis-regulatory region sequence-specific DNA binding"/>
    <property type="evidence" value="ECO:0007669"/>
    <property type="project" value="TreeGrafter"/>
</dbReference>
<dbReference type="PROSITE" id="PS50888">
    <property type="entry name" value="BHLH"/>
    <property type="match status" value="1"/>
</dbReference>
<comment type="caution">
    <text evidence="9">The sequence shown here is derived from an EMBL/GenBank/DDBJ whole genome shotgun (WGS) entry which is preliminary data.</text>
</comment>
<dbReference type="InterPro" id="IPR011598">
    <property type="entry name" value="bHLH_dom"/>
</dbReference>
<dbReference type="PANTHER" id="PTHR16223">
    <property type="entry name" value="TRANSCRIPTION FACTOR BHLH83-RELATED"/>
    <property type="match status" value="1"/>
</dbReference>
<dbReference type="Gene3D" id="4.10.280.10">
    <property type="entry name" value="Helix-loop-helix DNA-binding domain"/>
    <property type="match status" value="1"/>
</dbReference>
<organism evidence="9 10">
    <name type="scientific">Ananas comosus</name>
    <name type="common">Pineapple</name>
    <name type="synonym">Ananas ananas</name>
    <dbReference type="NCBI Taxonomy" id="4615"/>
    <lineage>
        <taxon>Eukaryota</taxon>
        <taxon>Viridiplantae</taxon>
        <taxon>Streptophyta</taxon>
        <taxon>Embryophyta</taxon>
        <taxon>Tracheophyta</taxon>
        <taxon>Spermatophyta</taxon>
        <taxon>Magnoliopsida</taxon>
        <taxon>Liliopsida</taxon>
        <taxon>Poales</taxon>
        <taxon>Bromeliaceae</taxon>
        <taxon>Bromelioideae</taxon>
        <taxon>Ananas</taxon>
    </lineage>
</organism>
<dbReference type="InterPro" id="IPR045843">
    <property type="entry name" value="IND-like"/>
</dbReference>
<evidence type="ECO:0000259" key="8">
    <source>
        <dbReference type="PROSITE" id="PS50888"/>
    </source>
</evidence>
<dbReference type="GO" id="GO:0046983">
    <property type="term" value="F:protein dimerization activity"/>
    <property type="evidence" value="ECO:0007669"/>
    <property type="project" value="InterPro"/>
</dbReference>
<dbReference type="GO" id="GO:0005634">
    <property type="term" value="C:nucleus"/>
    <property type="evidence" value="ECO:0007669"/>
    <property type="project" value="UniProtKB-SubCell"/>
</dbReference>
<reference evidence="9 10" key="1">
    <citation type="journal article" date="2016" name="DNA Res.">
        <title>The draft genome of MD-2 pineapple using hybrid error correction of long reads.</title>
        <authorList>
            <person name="Redwan R.M."/>
            <person name="Saidin A."/>
            <person name="Kumar S.V."/>
        </authorList>
    </citation>
    <scope>NUCLEOTIDE SEQUENCE [LARGE SCALE GENOMIC DNA]</scope>
    <source>
        <strain evidence="10">cv. MD2</strain>
        <tissue evidence="9">Leaf</tissue>
    </source>
</reference>
<evidence type="ECO:0000313" key="10">
    <source>
        <dbReference type="Proteomes" id="UP000092600"/>
    </source>
</evidence>
<feature type="compositionally biased region" description="Basic and acidic residues" evidence="7">
    <location>
        <begin position="207"/>
        <end position="219"/>
    </location>
</feature>
<evidence type="ECO:0000256" key="5">
    <source>
        <dbReference type="ARBA" id="ARBA00023163"/>
    </source>
</evidence>
<dbReference type="PANTHER" id="PTHR16223:SF338">
    <property type="entry name" value="TRANSCRIPTION FACTOR RSL2"/>
    <property type="match status" value="1"/>
</dbReference>
<evidence type="ECO:0000256" key="1">
    <source>
        <dbReference type="ARBA" id="ARBA00004123"/>
    </source>
</evidence>
<sequence length="359" mass="39511">MENEGLALEATWSSFEESEIMAQLLGGAVATNYFPGDQEQEPTNGMHLMFWPNHDSDSNFSSPTDVNYNSFHWPQSISTPCISTSTGSFLLSNPCYGGGCYLGDTNLVPHNTTSSFDVDFNRRYCDLPSMTEEACDDNELGLSIANQMRPAVFADEPSHAAKRKFGLGDNEKPIEDVKDDDTSSLVPRKKARVTMGNVSIQAQKRNKNADTKKPLKNEENGNADFHGQSSSSCSSEDDSSGSQEQMEGGGNTSSRSKKSETTSVTGKTRAGRGSATDPQSLYARKRREKINERLRILQNLVPNGTKVDISTMLEEAVQYVKFLQLQIKLLSSDELWMYAPLAYNGICISPDLKISPPQL</sequence>
<keyword evidence="5" id="KW-0804">Transcription</keyword>
<keyword evidence="4" id="KW-0238">DNA-binding</keyword>
<dbReference type="CDD" id="cd11454">
    <property type="entry name" value="bHLH_AtIND_like"/>
    <property type="match status" value="1"/>
</dbReference>
<dbReference type="AlphaFoldDB" id="A0A199VB91"/>
<dbReference type="InterPro" id="IPR036638">
    <property type="entry name" value="HLH_DNA-bd_sf"/>
</dbReference>
<dbReference type="STRING" id="4615.A0A199VB91"/>
<dbReference type="FunFam" id="4.10.280.10:FF:000022">
    <property type="entry name" value="Basic helix-loop-helix transcription factor"/>
    <property type="match status" value="1"/>
</dbReference>
<comment type="subcellular location">
    <subcellularLocation>
        <location evidence="1">Nucleus</location>
    </subcellularLocation>
</comment>
<dbReference type="SMART" id="SM00353">
    <property type="entry name" value="HLH"/>
    <property type="match status" value="1"/>
</dbReference>
<evidence type="ECO:0000256" key="3">
    <source>
        <dbReference type="ARBA" id="ARBA00023015"/>
    </source>
</evidence>
<dbReference type="GO" id="GO:0000981">
    <property type="term" value="F:DNA-binding transcription factor activity, RNA polymerase II-specific"/>
    <property type="evidence" value="ECO:0007669"/>
    <property type="project" value="TreeGrafter"/>
</dbReference>
<protein>
    <submittedName>
        <fullName evidence="9">Transcription factor bHLH84</fullName>
    </submittedName>
</protein>
<feature type="domain" description="BHLH" evidence="8">
    <location>
        <begin position="274"/>
        <end position="323"/>
    </location>
</feature>
<keyword evidence="3" id="KW-0805">Transcription regulation</keyword>
<dbReference type="EMBL" id="LSRQ01002484">
    <property type="protein sequence ID" value="OAY74141.1"/>
    <property type="molecule type" value="Genomic_DNA"/>
</dbReference>
<dbReference type="Proteomes" id="UP000092600">
    <property type="component" value="Unassembled WGS sequence"/>
</dbReference>
<feature type="region of interest" description="Disordered" evidence="7">
    <location>
        <begin position="163"/>
        <end position="284"/>
    </location>
</feature>
<evidence type="ECO:0000256" key="2">
    <source>
        <dbReference type="ARBA" id="ARBA00005510"/>
    </source>
</evidence>
<keyword evidence="6" id="KW-0539">Nucleus</keyword>
<gene>
    <name evidence="9" type="ORF">ACMD2_24411</name>
</gene>
<evidence type="ECO:0000313" key="9">
    <source>
        <dbReference type="EMBL" id="OAY74141.1"/>
    </source>
</evidence>
<evidence type="ECO:0000256" key="6">
    <source>
        <dbReference type="ARBA" id="ARBA00023242"/>
    </source>
</evidence>
<name>A0A199VB91_ANACO</name>
<dbReference type="Pfam" id="PF00010">
    <property type="entry name" value="HLH"/>
    <property type="match status" value="1"/>
</dbReference>
<evidence type="ECO:0000256" key="7">
    <source>
        <dbReference type="SAM" id="MobiDB-lite"/>
    </source>
</evidence>
<comment type="similarity">
    <text evidence="2">Belongs to the bHLH protein family.</text>
</comment>
<feature type="compositionally biased region" description="Low complexity" evidence="7">
    <location>
        <begin position="227"/>
        <end position="246"/>
    </location>
</feature>
<dbReference type="SUPFAM" id="SSF47459">
    <property type="entry name" value="HLH, helix-loop-helix DNA-binding domain"/>
    <property type="match status" value="1"/>
</dbReference>
<accession>A0A199VB91</accession>
<proteinExistence type="inferred from homology"/>
<evidence type="ECO:0000256" key="4">
    <source>
        <dbReference type="ARBA" id="ARBA00023125"/>
    </source>
</evidence>